<dbReference type="SUPFAM" id="SSF46785">
    <property type="entry name" value="Winged helix' DNA-binding domain"/>
    <property type="match status" value="1"/>
</dbReference>
<comment type="catalytic activity">
    <reaction evidence="10">
        <text>ATP + H2O = ADP + phosphate + H(+)</text>
        <dbReference type="Rhea" id="RHEA:13065"/>
        <dbReference type="ChEBI" id="CHEBI:15377"/>
        <dbReference type="ChEBI" id="CHEBI:15378"/>
        <dbReference type="ChEBI" id="CHEBI:30616"/>
        <dbReference type="ChEBI" id="CHEBI:43474"/>
        <dbReference type="ChEBI" id="CHEBI:456216"/>
        <dbReference type="EC" id="5.6.2.4"/>
    </reaction>
</comment>
<accession>A0A9W9SJP7</accession>
<dbReference type="InterPro" id="IPR001650">
    <property type="entry name" value="Helicase_C-like"/>
</dbReference>
<organism evidence="14 15">
    <name type="scientific">Penicillium cataractarum</name>
    <dbReference type="NCBI Taxonomy" id="2100454"/>
    <lineage>
        <taxon>Eukaryota</taxon>
        <taxon>Fungi</taxon>
        <taxon>Dikarya</taxon>
        <taxon>Ascomycota</taxon>
        <taxon>Pezizomycotina</taxon>
        <taxon>Eurotiomycetes</taxon>
        <taxon>Eurotiomycetidae</taxon>
        <taxon>Eurotiales</taxon>
        <taxon>Aspergillaceae</taxon>
        <taxon>Penicillium</taxon>
    </lineage>
</organism>
<keyword evidence="2" id="KW-0547">Nucleotide-binding</keyword>
<dbReference type="PANTHER" id="PTHR47835">
    <property type="entry name" value="HFM1, ATP DEPENDENT DNA HELICASE HOMOLOG"/>
    <property type="match status" value="1"/>
</dbReference>
<evidence type="ECO:0000256" key="8">
    <source>
        <dbReference type="ARBA" id="ARBA00034617"/>
    </source>
</evidence>
<dbReference type="SUPFAM" id="SSF158702">
    <property type="entry name" value="Sec63 N-terminal domain-like"/>
    <property type="match status" value="1"/>
</dbReference>
<keyword evidence="15" id="KW-1185">Reference proteome</keyword>
<proteinExistence type="inferred from homology"/>
<feature type="region of interest" description="Disordered" evidence="11">
    <location>
        <begin position="1048"/>
        <end position="1097"/>
    </location>
</feature>
<keyword evidence="5" id="KW-0067">ATP-binding</keyword>
<evidence type="ECO:0000259" key="12">
    <source>
        <dbReference type="PROSITE" id="PS51192"/>
    </source>
</evidence>
<dbReference type="FunFam" id="1.10.3380.10:FF:000012">
    <property type="entry name" value="DEAD/DEAH box DNA helicase"/>
    <property type="match status" value="1"/>
</dbReference>
<name>A0A9W9SJP7_9EURO</name>
<dbReference type="Proteomes" id="UP001147782">
    <property type="component" value="Unassembled WGS sequence"/>
</dbReference>
<dbReference type="InterPro" id="IPR036388">
    <property type="entry name" value="WH-like_DNA-bd_sf"/>
</dbReference>
<dbReference type="Gene3D" id="1.10.10.10">
    <property type="entry name" value="Winged helix-like DNA-binding domain superfamily/Winged helix DNA-binding domain"/>
    <property type="match status" value="1"/>
</dbReference>
<protein>
    <recommendedName>
        <fullName evidence="9">DNA 3'-5' helicase</fullName>
        <ecNumber evidence="9">5.6.2.4</ecNumber>
    </recommendedName>
</protein>
<dbReference type="InterPro" id="IPR052247">
    <property type="entry name" value="Meiotic_Crossover_Helicase"/>
</dbReference>
<evidence type="ECO:0000256" key="5">
    <source>
        <dbReference type="ARBA" id="ARBA00022840"/>
    </source>
</evidence>
<feature type="domain" description="Helicase C-terminal" evidence="13">
    <location>
        <begin position="471"/>
        <end position="659"/>
    </location>
</feature>
<dbReference type="Gene3D" id="3.40.50.300">
    <property type="entry name" value="P-loop containing nucleotide triphosphate hydrolases"/>
    <property type="match status" value="2"/>
</dbReference>
<dbReference type="PROSITE" id="PS51194">
    <property type="entry name" value="HELICASE_CTER"/>
    <property type="match status" value="1"/>
</dbReference>
<feature type="compositionally biased region" description="Basic residues" evidence="11">
    <location>
        <begin position="1204"/>
        <end position="1220"/>
    </location>
</feature>
<keyword evidence="6" id="KW-0413">Isomerase</keyword>
<comment type="catalytic activity">
    <reaction evidence="8">
        <text>Couples ATP hydrolysis with the unwinding of duplex DNA by translocating in the 3'-5' direction.</text>
        <dbReference type="EC" id="5.6.2.4"/>
    </reaction>
</comment>
<evidence type="ECO:0000256" key="2">
    <source>
        <dbReference type="ARBA" id="ARBA00022741"/>
    </source>
</evidence>
<dbReference type="Pfam" id="PF02889">
    <property type="entry name" value="Sec63"/>
    <property type="match status" value="1"/>
</dbReference>
<dbReference type="GeneID" id="81434367"/>
<dbReference type="SMART" id="SM00973">
    <property type="entry name" value="Sec63"/>
    <property type="match status" value="1"/>
</dbReference>
<dbReference type="InterPro" id="IPR004179">
    <property type="entry name" value="Sec63-dom"/>
</dbReference>
<dbReference type="FunFam" id="3.40.50.300:FF:001076">
    <property type="entry name" value="ATP-dependent DNA helicase MER3"/>
    <property type="match status" value="1"/>
</dbReference>
<dbReference type="SUPFAM" id="SSF52540">
    <property type="entry name" value="P-loop containing nucleoside triphosphate hydrolases"/>
    <property type="match status" value="1"/>
</dbReference>
<feature type="compositionally biased region" description="Polar residues" evidence="11">
    <location>
        <begin position="1276"/>
        <end position="1288"/>
    </location>
</feature>
<dbReference type="GO" id="GO:0043138">
    <property type="term" value="F:3'-5' DNA helicase activity"/>
    <property type="evidence" value="ECO:0007669"/>
    <property type="project" value="UniProtKB-EC"/>
</dbReference>
<evidence type="ECO:0000313" key="15">
    <source>
        <dbReference type="Proteomes" id="UP001147782"/>
    </source>
</evidence>
<dbReference type="InterPro" id="IPR036390">
    <property type="entry name" value="WH_DNA-bd_sf"/>
</dbReference>
<evidence type="ECO:0000256" key="4">
    <source>
        <dbReference type="ARBA" id="ARBA00022806"/>
    </source>
</evidence>
<dbReference type="InterPro" id="IPR057842">
    <property type="entry name" value="WH_MER3"/>
</dbReference>
<feature type="region of interest" description="Disordered" evidence="11">
    <location>
        <begin position="138"/>
        <end position="217"/>
    </location>
</feature>
<evidence type="ECO:0000313" key="14">
    <source>
        <dbReference type="EMBL" id="KAJ5379831.1"/>
    </source>
</evidence>
<dbReference type="InterPro" id="IPR027417">
    <property type="entry name" value="P-loop_NTPase"/>
</dbReference>
<dbReference type="PROSITE" id="PS51192">
    <property type="entry name" value="HELICASE_ATP_BIND_1"/>
    <property type="match status" value="1"/>
</dbReference>
<dbReference type="Pfam" id="PF00271">
    <property type="entry name" value="Helicase_C"/>
    <property type="match status" value="1"/>
</dbReference>
<feature type="compositionally biased region" description="Polar residues" evidence="11">
    <location>
        <begin position="1396"/>
        <end position="1416"/>
    </location>
</feature>
<dbReference type="GO" id="GO:0003676">
    <property type="term" value="F:nucleic acid binding"/>
    <property type="evidence" value="ECO:0007669"/>
    <property type="project" value="InterPro"/>
</dbReference>
<feature type="region of interest" description="Disordered" evidence="11">
    <location>
        <begin position="1"/>
        <end position="36"/>
    </location>
</feature>
<dbReference type="InterPro" id="IPR011545">
    <property type="entry name" value="DEAD/DEAH_box_helicase_dom"/>
</dbReference>
<dbReference type="RefSeq" id="XP_056557402.1">
    <property type="nucleotide sequence ID" value="XM_056695190.1"/>
</dbReference>
<feature type="compositionally biased region" description="Polar residues" evidence="11">
    <location>
        <begin position="190"/>
        <end position="201"/>
    </location>
</feature>
<dbReference type="EMBL" id="JAPZBS010000002">
    <property type="protein sequence ID" value="KAJ5379831.1"/>
    <property type="molecule type" value="Genomic_DNA"/>
</dbReference>
<keyword evidence="4" id="KW-0347">Helicase</keyword>
<dbReference type="FunFam" id="1.10.10.10:FF:000012">
    <property type="entry name" value="U5 small nuclear ribonucleoprotein helicase"/>
    <property type="match status" value="1"/>
</dbReference>
<dbReference type="GO" id="GO:0005524">
    <property type="term" value="F:ATP binding"/>
    <property type="evidence" value="ECO:0007669"/>
    <property type="project" value="UniProtKB-KW"/>
</dbReference>
<evidence type="ECO:0000256" key="10">
    <source>
        <dbReference type="ARBA" id="ARBA00048988"/>
    </source>
</evidence>
<dbReference type="Gene3D" id="1.10.3380.10">
    <property type="entry name" value="Sec63 N-terminal domain-like domain"/>
    <property type="match status" value="1"/>
</dbReference>
<dbReference type="SMART" id="SM00490">
    <property type="entry name" value="HELICc"/>
    <property type="match status" value="1"/>
</dbReference>
<evidence type="ECO:0000256" key="11">
    <source>
        <dbReference type="SAM" id="MobiDB-lite"/>
    </source>
</evidence>
<dbReference type="GO" id="GO:0016787">
    <property type="term" value="F:hydrolase activity"/>
    <property type="evidence" value="ECO:0007669"/>
    <property type="project" value="UniProtKB-KW"/>
</dbReference>
<dbReference type="Pfam" id="PF23445">
    <property type="entry name" value="WHD_SNRNP200"/>
    <property type="match status" value="1"/>
</dbReference>
<dbReference type="InterPro" id="IPR014001">
    <property type="entry name" value="Helicase_ATP-bd"/>
</dbReference>
<dbReference type="Pfam" id="PF00270">
    <property type="entry name" value="DEAD"/>
    <property type="match status" value="1"/>
</dbReference>
<feature type="compositionally biased region" description="Polar residues" evidence="11">
    <location>
        <begin position="138"/>
        <end position="155"/>
    </location>
</feature>
<dbReference type="PANTHER" id="PTHR47835:SF3">
    <property type="entry name" value="HELICASE FOR MEIOSIS 1"/>
    <property type="match status" value="1"/>
</dbReference>
<dbReference type="SMART" id="SM00487">
    <property type="entry name" value="DEXDc"/>
    <property type="match status" value="1"/>
</dbReference>
<evidence type="ECO:0000256" key="7">
    <source>
        <dbReference type="ARBA" id="ARBA00023254"/>
    </source>
</evidence>
<keyword evidence="3" id="KW-0378">Hydrolase</keyword>
<reference evidence="14" key="1">
    <citation type="submission" date="2022-11" db="EMBL/GenBank/DDBJ databases">
        <authorList>
            <person name="Petersen C."/>
        </authorList>
    </citation>
    <scope>NUCLEOTIDE SEQUENCE</scope>
    <source>
        <strain evidence="14">IBT 29864</strain>
    </source>
</reference>
<keyword evidence="7" id="KW-0469">Meiosis</keyword>
<reference evidence="14" key="2">
    <citation type="journal article" date="2023" name="IMA Fungus">
        <title>Comparative genomic study of the Penicillium genus elucidates a diverse pangenome and 15 lateral gene transfer events.</title>
        <authorList>
            <person name="Petersen C."/>
            <person name="Sorensen T."/>
            <person name="Nielsen M.R."/>
            <person name="Sondergaard T.E."/>
            <person name="Sorensen J.L."/>
            <person name="Fitzpatrick D.A."/>
            <person name="Frisvad J.C."/>
            <person name="Nielsen K.L."/>
        </authorList>
    </citation>
    <scope>NUCLEOTIDE SEQUENCE</scope>
    <source>
        <strain evidence="14">IBT 29864</strain>
    </source>
</reference>
<comment type="similarity">
    <text evidence="1">Belongs to the helicase family. SKI2 subfamily.</text>
</comment>
<feature type="domain" description="Helicase ATP-binding" evidence="12">
    <location>
        <begin position="257"/>
        <end position="431"/>
    </location>
</feature>
<evidence type="ECO:0000259" key="13">
    <source>
        <dbReference type="PROSITE" id="PS51194"/>
    </source>
</evidence>
<gene>
    <name evidence="14" type="ORF">N7496_002259</name>
</gene>
<feature type="compositionally biased region" description="Basic and acidic residues" evidence="11">
    <location>
        <begin position="1232"/>
        <end position="1251"/>
    </location>
</feature>
<dbReference type="EC" id="5.6.2.4" evidence="9"/>
<evidence type="ECO:0000256" key="9">
    <source>
        <dbReference type="ARBA" id="ARBA00034808"/>
    </source>
</evidence>
<feature type="region of interest" description="Disordered" evidence="11">
    <location>
        <begin position="1201"/>
        <end position="1416"/>
    </location>
</feature>
<evidence type="ECO:0000256" key="6">
    <source>
        <dbReference type="ARBA" id="ARBA00023235"/>
    </source>
</evidence>
<sequence>MKRNPFIHSRNFQHSPKRRRIDPASASSHQASRPGFIDQRLIEGSQWPGYPTLVQQGPSSIQTGISSGLEEDVHLDAFVAHISPDLELLAQQKNRSIFQSSNPESSHPSPEEEIFASPNYQDVLPQKSRFFDSFTHTTPLRGLESSQTGSTSAPHSSPLRMMHQRKEQSWRSQGQLEPRTDAQRDGPVQHSPQQPLTSHPSILTPASGHRNQGNPPFGQLPISVRGIVLVSVNELPEKYRSMYPFPLFNAIQSKCFHPVYNTNDNIVLAAPTGSGKTVAMELAICRLLNVLKDERFKVVYQAPTKSLCSERFRDWSTKFAALDLKCAELTGDTDHTQLRGIQSSQIIITTPEKWDSMTRKWKDHMRLMQLVKLFLIDEVHILKETRGATLEALVSRMKNIGSNVRFVALSATVPNSEDIATWLGRDATNQHVPAHREHFGEDFRPVKLQKFVYGYQSPGNDFAFDKVCGTKLPEVIGKHSCHKPIMVFCCTRNSSVSTAKELAKLWTVTNPPARLWKAPGKRIEASNDDLKATITAGVAFHHAGLSAADRHMVEKSFLEGQISVICCTSTLAVGVNLPCQLVIIKNTVSWQDGGCKEYSDLEMMQMLGRAGRPQFDDSATAVILTRKERVAHYERLVSGSESLESCLHLNLIEHLNAEIGLGNVTDVQSATKWLAGTFLFVRQRRNPTYYKLKEGASQEDEDELLRQICEKDIKLLQECGLVEKEKLCSTPFGDAMARYYVRFETMKKLLSLKAQADLPQIFDVIVQAEEFHEIRLKAGEKTLYREINKDPGIRYPIKVDLALPSHKISLLLQSELGALDFPASDQLQKHTFTFQQDKTLVFAHVNRLIRCVIDCLIAREDSVAARNALELARSFGAKVWDHSPLQMKQIEQIGVVAVRKLAAAGITDIEELEATEAPRIDMVLSKNPPFGVKLLARLKDFPKLRVTMKVVSTESKKGIVKVRFKIDVAFMNDKIPGFFQRKSVYVCCLTETSDGRLVDFRRVGASKLQDGVDATLIADMNATDQFIICHVMCDDIAGTARRAEIKPDLPSHLFSKPPSRGAQSGAAERPTLTETRGSIWDIPKSPPRPYAAPDTFDGDDLQAEDFLIVAESSSKTKQPDESLKIPIDDNDWFLIHDSSSSQGAPEKSQKHGNDWAAAMDQQDYDDDEPEPIRLSNGNWACSHKCRDKTSCKHFCCREGLEKPRKPRKPRKRAASNHKAGKLNQLTLSAAITKRDKTADVGKAKKPAKETAKLTAARKGKDSLQSKPPELPLARRVSSQGTTNRSAMTTKGEKPMEQPETVYSDFDDDSFDDLPPLSYILQGSGSGIRPADSKPRQESDNVFDGPTPGVEQKQGENKPDKPQLLQTPEPRDIIEISDDSTPEPGQDIFTHPEDIGSSITTAPPPTASGNPTNHLTRNSRSFCRAYEARILERAERLPSPKCLLPALNMRHTLTQLEPLSAVDLTSKDHAHRTLTNSSSGWDDVDRLLLEEFKGVINHY</sequence>
<comment type="caution">
    <text evidence="14">The sequence shown here is derived from an EMBL/GenBank/DDBJ whole genome shotgun (WGS) entry which is preliminary data.</text>
</comment>
<evidence type="ECO:0000256" key="3">
    <source>
        <dbReference type="ARBA" id="ARBA00022801"/>
    </source>
</evidence>
<dbReference type="CDD" id="cd18795">
    <property type="entry name" value="SF2_C_Ski2"/>
    <property type="match status" value="1"/>
</dbReference>
<dbReference type="GO" id="GO:0007131">
    <property type="term" value="P:reciprocal meiotic recombination"/>
    <property type="evidence" value="ECO:0007669"/>
    <property type="project" value="UniProtKB-ARBA"/>
</dbReference>
<evidence type="ECO:0000256" key="1">
    <source>
        <dbReference type="ARBA" id="ARBA00010140"/>
    </source>
</evidence>
<dbReference type="OrthoDB" id="5575at2759"/>